<sequence length="74" mass="8117">TYECSRYSGWIKGPLTLEMGCHSHAAKEFEGLLLQASPEQFRTSCSMTPSKLIAAGCTAMQSRTCPELFSNDNP</sequence>
<accession>A0A6H5FW45</accession>
<dbReference type="Proteomes" id="UP000479000">
    <property type="component" value="Unassembled WGS sequence"/>
</dbReference>
<dbReference type="EMBL" id="CADCXU010001003">
    <property type="protein sequence ID" value="CAA9993672.1"/>
    <property type="molecule type" value="Genomic_DNA"/>
</dbReference>
<proteinExistence type="predicted"/>
<dbReference type="AlphaFoldDB" id="A0A6H5FW45"/>
<feature type="non-terminal residue" evidence="1">
    <location>
        <position position="1"/>
    </location>
</feature>
<keyword evidence="2" id="KW-1185">Reference proteome</keyword>
<name>A0A6H5FW45_9HEMI</name>
<evidence type="ECO:0000313" key="1">
    <source>
        <dbReference type="EMBL" id="CAA9993672.1"/>
    </source>
</evidence>
<protein>
    <submittedName>
        <fullName evidence="1">Uncharacterized protein</fullName>
    </submittedName>
</protein>
<gene>
    <name evidence="1" type="ORF">NTEN_LOCUS572</name>
</gene>
<evidence type="ECO:0000313" key="2">
    <source>
        <dbReference type="Proteomes" id="UP000479000"/>
    </source>
</evidence>
<reference evidence="1 2" key="1">
    <citation type="submission" date="2020-02" db="EMBL/GenBank/DDBJ databases">
        <authorList>
            <person name="Ferguson B K."/>
        </authorList>
    </citation>
    <scope>NUCLEOTIDE SEQUENCE [LARGE SCALE GENOMIC DNA]</scope>
</reference>
<organism evidence="1 2">
    <name type="scientific">Nesidiocoris tenuis</name>
    <dbReference type="NCBI Taxonomy" id="355587"/>
    <lineage>
        <taxon>Eukaryota</taxon>
        <taxon>Metazoa</taxon>
        <taxon>Ecdysozoa</taxon>
        <taxon>Arthropoda</taxon>
        <taxon>Hexapoda</taxon>
        <taxon>Insecta</taxon>
        <taxon>Pterygota</taxon>
        <taxon>Neoptera</taxon>
        <taxon>Paraneoptera</taxon>
        <taxon>Hemiptera</taxon>
        <taxon>Heteroptera</taxon>
        <taxon>Panheteroptera</taxon>
        <taxon>Cimicomorpha</taxon>
        <taxon>Miridae</taxon>
        <taxon>Dicyphina</taxon>
        <taxon>Nesidiocoris</taxon>
    </lineage>
</organism>